<dbReference type="InterPro" id="IPR001347">
    <property type="entry name" value="SIS_dom"/>
</dbReference>
<feature type="binding site" evidence="9">
    <location>
        <position position="61"/>
    </location>
    <ligand>
        <name>Zn(2+)</name>
        <dbReference type="ChEBI" id="CHEBI:29105"/>
    </ligand>
</feature>
<dbReference type="PANTHER" id="PTHR30390">
    <property type="entry name" value="SEDOHEPTULOSE 7-PHOSPHATE ISOMERASE / DNAA INITIATOR-ASSOCIATING FACTOR FOR REPLICATION INITIATION"/>
    <property type="match status" value="1"/>
</dbReference>
<dbReference type="InterPro" id="IPR004515">
    <property type="entry name" value="Phosphoheptose_Isoase"/>
</dbReference>
<feature type="binding site" evidence="9">
    <location>
        <position position="168"/>
    </location>
    <ligand>
        <name>substrate</name>
    </ligand>
</feature>
<accession>A0A7D5R9P4</accession>
<evidence type="ECO:0000256" key="8">
    <source>
        <dbReference type="ARBA" id="ARBA00023277"/>
    </source>
</evidence>
<evidence type="ECO:0000259" key="10">
    <source>
        <dbReference type="PROSITE" id="PS51464"/>
    </source>
</evidence>
<evidence type="ECO:0000256" key="6">
    <source>
        <dbReference type="ARBA" id="ARBA00022833"/>
    </source>
</evidence>
<proteinExistence type="inferred from homology"/>
<dbReference type="UniPathway" id="UPA00041">
    <property type="reaction ID" value="UER00436"/>
</dbReference>
<keyword evidence="4 9" id="KW-0963">Cytoplasm</keyword>
<comment type="catalytic activity">
    <reaction evidence="1 9">
        <text>2 D-sedoheptulose 7-phosphate = D-glycero-alpha-D-manno-heptose 7-phosphate + D-glycero-beta-D-manno-heptose 7-phosphate</text>
        <dbReference type="Rhea" id="RHEA:27489"/>
        <dbReference type="ChEBI" id="CHEBI:57483"/>
        <dbReference type="ChEBI" id="CHEBI:60203"/>
        <dbReference type="ChEBI" id="CHEBI:60204"/>
        <dbReference type="EC" id="5.3.1.28"/>
    </reaction>
</comment>
<keyword evidence="5 9" id="KW-0479">Metal-binding</keyword>
<evidence type="ECO:0000256" key="5">
    <source>
        <dbReference type="ARBA" id="ARBA00022723"/>
    </source>
</evidence>
<dbReference type="PANTHER" id="PTHR30390:SF6">
    <property type="entry name" value="DNAA INITIATOR-ASSOCIATING PROTEIN DIAA"/>
    <property type="match status" value="1"/>
</dbReference>
<feature type="binding site" evidence="9">
    <location>
        <position position="168"/>
    </location>
    <ligand>
        <name>Zn(2+)</name>
        <dbReference type="ChEBI" id="CHEBI:29105"/>
    </ligand>
</feature>
<evidence type="ECO:0000313" key="11">
    <source>
        <dbReference type="EMBL" id="QLH05804.1"/>
    </source>
</evidence>
<dbReference type="Pfam" id="PF13580">
    <property type="entry name" value="SIS_2"/>
    <property type="match status" value="1"/>
</dbReference>
<evidence type="ECO:0000313" key="12">
    <source>
        <dbReference type="Proteomes" id="UP000509478"/>
    </source>
</evidence>
<feature type="binding site" evidence="9">
    <location>
        <begin position="48"/>
        <end position="50"/>
    </location>
    <ligand>
        <name>substrate</name>
    </ligand>
</feature>
<dbReference type="AlphaFoldDB" id="A0A7D5R9P4"/>
<comment type="pathway">
    <text evidence="9">Carbohydrate biosynthesis; D-glycero-D-manno-heptose 7-phosphate biosynthesis; D-glycero-alpha-D-manno-heptose 7-phosphate and D-glycero-beta-D-manno-heptose 7-phosphate from sedoheptulose 7-phosphate: step 1/1.</text>
</comment>
<evidence type="ECO:0000256" key="2">
    <source>
        <dbReference type="ARBA" id="ARBA00004496"/>
    </source>
</evidence>
<dbReference type="SUPFAM" id="SSF53697">
    <property type="entry name" value="SIS domain"/>
    <property type="match status" value="1"/>
</dbReference>
<dbReference type="EC" id="5.3.1.28" evidence="9"/>
<keyword evidence="7 9" id="KW-0413">Isomerase</keyword>
<comment type="cofactor">
    <cofactor evidence="9">
        <name>Zn(2+)</name>
        <dbReference type="ChEBI" id="CHEBI:29105"/>
    </cofactor>
    <text evidence="9">Binds 1 zinc ion per subunit.</text>
</comment>
<dbReference type="GO" id="GO:0008968">
    <property type="term" value="F:D-sedoheptulose 7-phosphate isomerase activity"/>
    <property type="evidence" value="ECO:0007669"/>
    <property type="project" value="UniProtKB-UniRule"/>
</dbReference>
<reference evidence="11 12" key="1">
    <citation type="submission" date="2018-02" db="EMBL/GenBank/DDBJ databases">
        <title>Complete genome of Nitrosopumilus ureaphilus PS0.</title>
        <authorList>
            <person name="Qin W."/>
            <person name="Zheng Y."/>
            <person name="Stahl D.A."/>
        </authorList>
    </citation>
    <scope>NUCLEOTIDE SEQUENCE [LARGE SCALE GENOMIC DNA]</scope>
    <source>
        <strain evidence="11 12">PS0</strain>
    </source>
</reference>
<dbReference type="GeneID" id="56066580"/>
<organism evidence="11 12">
    <name type="scientific">Nitrosopumilus ureiphilus</name>
    <dbReference type="NCBI Taxonomy" id="1470067"/>
    <lineage>
        <taxon>Archaea</taxon>
        <taxon>Nitrososphaerota</taxon>
        <taxon>Nitrososphaeria</taxon>
        <taxon>Nitrosopumilales</taxon>
        <taxon>Nitrosopumilaceae</taxon>
        <taxon>Nitrosopumilus</taxon>
    </lineage>
</organism>
<evidence type="ECO:0000256" key="1">
    <source>
        <dbReference type="ARBA" id="ARBA00000348"/>
    </source>
</evidence>
<sequence>MQVDIEESIKSSSEIIRNATKLATKIQSAIEIIISTIEQGHKIVLFGNGGSAADAQHIAAELIGRFKIERRSLPAISLTTDSSILTSLSNDYSFDMIFERQCEGLVLKDDVVIGISTSGNSKNVERGISASKKRGAKTIALLGNNGGIIKNVVDLDITVDSENTSQIQEVHRVIYHIICEHVEKYFEKND</sequence>
<keyword evidence="8 9" id="KW-0119">Carbohydrate metabolism</keyword>
<evidence type="ECO:0000256" key="3">
    <source>
        <dbReference type="ARBA" id="ARBA00009894"/>
    </source>
</evidence>
<dbReference type="InterPro" id="IPR046348">
    <property type="entry name" value="SIS_dom_sf"/>
</dbReference>
<evidence type="ECO:0000256" key="7">
    <source>
        <dbReference type="ARBA" id="ARBA00023235"/>
    </source>
</evidence>
<dbReference type="GO" id="GO:0097367">
    <property type="term" value="F:carbohydrate derivative binding"/>
    <property type="evidence" value="ECO:0007669"/>
    <property type="project" value="InterPro"/>
</dbReference>
<keyword evidence="12" id="KW-1185">Reference proteome</keyword>
<feature type="binding site" evidence="9">
    <location>
        <position position="121"/>
    </location>
    <ligand>
        <name>substrate</name>
    </ligand>
</feature>
<dbReference type="EMBL" id="CP026995">
    <property type="protein sequence ID" value="QLH05804.1"/>
    <property type="molecule type" value="Genomic_DNA"/>
</dbReference>
<dbReference type="InterPro" id="IPR050099">
    <property type="entry name" value="SIS_GmhA/DiaA_subfam"/>
</dbReference>
<dbReference type="Gene3D" id="3.40.50.10490">
    <property type="entry name" value="Glucose-6-phosphate isomerase like protein, domain 1"/>
    <property type="match status" value="1"/>
</dbReference>
<dbReference type="PROSITE" id="PS51464">
    <property type="entry name" value="SIS"/>
    <property type="match status" value="1"/>
</dbReference>
<feature type="binding site" evidence="9">
    <location>
        <position position="61"/>
    </location>
    <ligand>
        <name>substrate</name>
    </ligand>
</feature>
<dbReference type="GO" id="GO:0005737">
    <property type="term" value="C:cytoplasm"/>
    <property type="evidence" value="ECO:0007669"/>
    <property type="project" value="UniProtKB-SubCell"/>
</dbReference>
<comment type="function">
    <text evidence="9">Catalyzes the isomerization of sedoheptulose 7-phosphate in D-glycero-D-manno-heptose 7-phosphate.</text>
</comment>
<dbReference type="CDD" id="cd05006">
    <property type="entry name" value="SIS_GmhA"/>
    <property type="match status" value="1"/>
</dbReference>
<feature type="binding site" evidence="9">
    <location>
        <position position="57"/>
    </location>
    <ligand>
        <name>Zn(2+)</name>
        <dbReference type="ChEBI" id="CHEBI:29105"/>
    </ligand>
</feature>
<protein>
    <recommendedName>
        <fullName evidence="9">Probable phosphoheptose isomerase</fullName>
        <ecNumber evidence="9">5.3.1.28</ecNumber>
    </recommendedName>
    <alternativeName>
        <fullName evidence="9">Sedoheptulose 7-phosphate isomerase</fullName>
    </alternativeName>
</protein>
<dbReference type="GO" id="GO:0005975">
    <property type="term" value="P:carbohydrate metabolic process"/>
    <property type="evidence" value="ECO:0007669"/>
    <property type="project" value="UniProtKB-UniRule"/>
</dbReference>
<comment type="subcellular location">
    <subcellularLocation>
        <location evidence="2 9">Cytoplasm</location>
    </subcellularLocation>
</comment>
<dbReference type="KEGG" id="nue:C5F50_00930"/>
<comment type="miscellaneous">
    <text evidence="9">The reaction produces a racemic mixture of D-glycero-alpha-D-manno-heptose 7-phosphate and D-glycero-beta-D-manno-heptose 7-phosphate.</text>
</comment>
<comment type="similarity">
    <text evidence="3 9">Belongs to the SIS family. GmhA subfamily.</text>
</comment>
<name>A0A7D5R9P4_9ARCH</name>
<feature type="domain" description="SIS" evidence="10">
    <location>
        <begin position="33"/>
        <end position="188"/>
    </location>
</feature>
<dbReference type="GO" id="GO:0008270">
    <property type="term" value="F:zinc ion binding"/>
    <property type="evidence" value="ECO:0007669"/>
    <property type="project" value="UniProtKB-UniRule"/>
</dbReference>
<dbReference type="HAMAP" id="MF_00067">
    <property type="entry name" value="GmhA"/>
    <property type="match status" value="1"/>
</dbReference>
<feature type="binding site" evidence="9">
    <location>
        <begin position="90"/>
        <end position="91"/>
    </location>
    <ligand>
        <name>substrate</name>
    </ligand>
</feature>
<keyword evidence="6 9" id="KW-0862">Zinc</keyword>
<dbReference type="GO" id="GO:2001061">
    <property type="term" value="P:D-glycero-D-manno-heptose 7-phosphate biosynthetic process"/>
    <property type="evidence" value="ECO:0007669"/>
    <property type="project" value="UniProtKB-UniPathway"/>
</dbReference>
<dbReference type="Proteomes" id="UP000509478">
    <property type="component" value="Chromosome"/>
</dbReference>
<feature type="binding site" evidence="9">
    <location>
        <position position="176"/>
    </location>
    <ligand>
        <name>Zn(2+)</name>
        <dbReference type="ChEBI" id="CHEBI:29105"/>
    </ligand>
</feature>
<feature type="binding site" evidence="9">
    <location>
        <begin position="116"/>
        <end position="118"/>
    </location>
    <ligand>
        <name>substrate</name>
    </ligand>
</feature>
<dbReference type="InterPro" id="IPR035461">
    <property type="entry name" value="GmhA/DiaA"/>
</dbReference>
<gene>
    <name evidence="9" type="primary">gmhA</name>
    <name evidence="11" type="ORF">C5F50_00930</name>
</gene>
<evidence type="ECO:0000256" key="9">
    <source>
        <dbReference type="HAMAP-Rule" id="MF_00067"/>
    </source>
</evidence>
<dbReference type="RefSeq" id="WP_179371869.1">
    <property type="nucleotide sequence ID" value="NZ_CP026995.1"/>
</dbReference>
<evidence type="ECO:0000256" key="4">
    <source>
        <dbReference type="ARBA" id="ARBA00022490"/>
    </source>
</evidence>